<keyword evidence="1" id="KW-0812">Transmembrane</keyword>
<protein>
    <submittedName>
        <fullName evidence="2">ImpA domain-containing protein</fullName>
    </submittedName>
</protein>
<name>A0A379SDQ4_SALER</name>
<organism evidence="2 3">
    <name type="scientific">Salmonella enterica</name>
    <name type="common">Salmonella choleraesuis</name>
    <dbReference type="NCBI Taxonomy" id="28901"/>
    <lineage>
        <taxon>Bacteria</taxon>
        <taxon>Pseudomonadati</taxon>
        <taxon>Pseudomonadota</taxon>
        <taxon>Gammaproteobacteria</taxon>
        <taxon>Enterobacterales</taxon>
        <taxon>Enterobacteriaceae</taxon>
        <taxon>Salmonella</taxon>
    </lineage>
</organism>
<proteinExistence type="predicted"/>
<dbReference type="EMBL" id="UGWQ01000002">
    <property type="protein sequence ID" value="SUG27208.1"/>
    <property type="molecule type" value="Genomic_DNA"/>
</dbReference>
<gene>
    <name evidence="2" type="ORF">NCTC10718_04512</name>
</gene>
<dbReference type="Proteomes" id="UP000254332">
    <property type="component" value="Unassembled WGS sequence"/>
</dbReference>
<keyword evidence="1" id="KW-0472">Membrane</keyword>
<keyword evidence="1" id="KW-1133">Transmembrane helix</keyword>
<evidence type="ECO:0000256" key="1">
    <source>
        <dbReference type="SAM" id="Phobius"/>
    </source>
</evidence>
<accession>A0A379SDQ4</accession>
<feature type="transmembrane region" description="Helical" evidence="1">
    <location>
        <begin position="206"/>
        <end position="228"/>
    </location>
</feature>
<evidence type="ECO:0000313" key="3">
    <source>
        <dbReference type="Proteomes" id="UP000254332"/>
    </source>
</evidence>
<dbReference type="AlphaFoldDB" id="A0A379SDQ4"/>
<evidence type="ECO:0000313" key="2">
    <source>
        <dbReference type="EMBL" id="SUG27208.1"/>
    </source>
</evidence>
<sequence>MSEFNNQNPSWSDYLGDALRGNVPVNQLIPQHSYILDTLGLGEVFEKYTQHLMLMTLEEAQGIVDDLCNSKPVSYATTYAGNINDVSTGGKNISKLMSYTDAGKIIYRLKGFGIKAIQYSYNGKVYVKITGYASLRRILQGTRYKINHPQILELGIGKAGINGNIISGAKFCVWFSLAWHTVELIFKSDHDVAAFIGNITMDVAKIIVTIFVTKILVMAGGALVAGAASVGFSITIPIAAGILLIVAIGLVITIALAYLDSKYHLSDKLIAVIREGMKAQQDINKWNLEHTDPLTHGLMNIR</sequence>
<feature type="transmembrane region" description="Helical" evidence="1">
    <location>
        <begin position="234"/>
        <end position="259"/>
    </location>
</feature>
<dbReference type="RefSeq" id="WP_082328408.1">
    <property type="nucleotide sequence ID" value="NZ_MXPD01000040.1"/>
</dbReference>
<reference evidence="2 3" key="1">
    <citation type="submission" date="2018-06" db="EMBL/GenBank/DDBJ databases">
        <authorList>
            <consortium name="Pathogen Informatics"/>
            <person name="Doyle S."/>
        </authorList>
    </citation>
    <scope>NUCLEOTIDE SEQUENCE [LARGE SCALE GENOMIC DNA]</scope>
    <source>
        <strain evidence="2 3">NCTC10718</strain>
    </source>
</reference>